<keyword evidence="1" id="KW-0732">Signal</keyword>
<name>A0A194X011_MOLSC</name>
<evidence type="ECO:0000256" key="1">
    <source>
        <dbReference type="SAM" id="SignalP"/>
    </source>
</evidence>
<dbReference type="GeneID" id="28831046"/>
<gene>
    <name evidence="2" type="ORF">LY89DRAFT_754352</name>
</gene>
<feature type="chain" id="PRO_5008267677" evidence="1">
    <location>
        <begin position="23"/>
        <end position="163"/>
    </location>
</feature>
<sequence>MQSLYSWIAMAIMVSFSANVNAIPVSYANDHNTNTTLNTYGPHPFARSTPAPLCNPNTRGWGGVEPEWLSTGINYLNGAGNNGACDLAAKTGLAVSCATGVKIWMQNNNNFLVKVDCGTVTSYVTAIAGCPLIKGKVQGQVFDKYWDVHIEADQCGSSYKTSW</sequence>
<reference evidence="2 3" key="1">
    <citation type="submission" date="2015-10" db="EMBL/GenBank/DDBJ databases">
        <title>Full genome of DAOMC 229536 Phialocephala scopiformis, a fungal endophyte of spruce producing the potent anti-insectan compound rugulosin.</title>
        <authorList>
            <consortium name="DOE Joint Genome Institute"/>
            <person name="Walker A.K."/>
            <person name="Frasz S.L."/>
            <person name="Seifert K.A."/>
            <person name="Miller J.D."/>
            <person name="Mondo S.J."/>
            <person name="Labutti K."/>
            <person name="Lipzen A."/>
            <person name="Dockter R."/>
            <person name="Kennedy M."/>
            <person name="Grigoriev I.V."/>
            <person name="Spatafora J.W."/>
        </authorList>
    </citation>
    <scope>NUCLEOTIDE SEQUENCE [LARGE SCALE GENOMIC DNA]</scope>
    <source>
        <strain evidence="2 3">CBS 120377</strain>
    </source>
</reference>
<dbReference type="InParanoid" id="A0A194X011"/>
<feature type="signal peptide" evidence="1">
    <location>
        <begin position="1"/>
        <end position="22"/>
    </location>
</feature>
<dbReference type="RefSeq" id="XP_018067893.1">
    <property type="nucleotide sequence ID" value="XM_018221320.1"/>
</dbReference>
<accession>A0A194X011</accession>
<dbReference type="AlphaFoldDB" id="A0A194X011"/>
<evidence type="ECO:0000313" key="3">
    <source>
        <dbReference type="Proteomes" id="UP000070700"/>
    </source>
</evidence>
<evidence type="ECO:0000313" key="2">
    <source>
        <dbReference type="EMBL" id="KUJ13538.1"/>
    </source>
</evidence>
<dbReference type="KEGG" id="psco:LY89DRAFT_754352"/>
<dbReference type="Proteomes" id="UP000070700">
    <property type="component" value="Unassembled WGS sequence"/>
</dbReference>
<organism evidence="2 3">
    <name type="scientific">Mollisia scopiformis</name>
    <name type="common">Conifer needle endophyte fungus</name>
    <name type="synonym">Phialocephala scopiformis</name>
    <dbReference type="NCBI Taxonomy" id="149040"/>
    <lineage>
        <taxon>Eukaryota</taxon>
        <taxon>Fungi</taxon>
        <taxon>Dikarya</taxon>
        <taxon>Ascomycota</taxon>
        <taxon>Pezizomycotina</taxon>
        <taxon>Leotiomycetes</taxon>
        <taxon>Helotiales</taxon>
        <taxon>Mollisiaceae</taxon>
        <taxon>Mollisia</taxon>
    </lineage>
</organism>
<proteinExistence type="predicted"/>
<protein>
    <submittedName>
        <fullName evidence="2">Uncharacterized protein</fullName>
    </submittedName>
</protein>
<dbReference type="EMBL" id="KQ947422">
    <property type="protein sequence ID" value="KUJ13538.1"/>
    <property type="molecule type" value="Genomic_DNA"/>
</dbReference>
<keyword evidence="3" id="KW-1185">Reference proteome</keyword>